<protein>
    <submittedName>
        <fullName evidence="3">Type II toxin-antitoxin system PemK/MazF family toxin</fullName>
    </submittedName>
</protein>
<accession>A0ABW0ZG29</accession>
<proteinExistence type="inferred from homology"/>
<dbReference type="RefSeq" id="WP_378526951.1">
    <property type="nucleotide sequence ID" value="NZ_JBHSNS010000001.1"/>
</dbReference>
<dbReference type="SUPFAM" id="SSF50118">
    <property type="entry name" value="Cell growth inhibitor/plasmid maintenance toxic component"/>
    <property type="match status" value="1"/>
</dbReference>
<evidence type="ECO:0000313" key="4">
    <source>
        <dbReference type="Proteomes" id="UP001596072"/>
    </source>
</evidence>
<evidence type="ECO:0000256" key="2">
    <source>
        <dbReference type="ARBA" id="ARBA00022649"/>
    </source>
</evidence>
<keyword evidence="2" id="KW-1277">Toxin-antitoxin system</keyword>
<name>A0ABW0ZG29_9ACTN</name>
<organism evidence="3 4">
    <name type="scientific">Nocardioides vastitatis</name>
    <dbReference type="NCBI Taxonomy" id="2568655"/>
    <lineage>
        <taxon>Bacteria</taxon>
        <taxon>Bacillati</taxon>
        <taxon>Actinomycetota</taxon>
        <taxon>Actinomycetes</taxon>
        <taxon>Propionibacteriales</taxon>
        <taxon>Nocardioidaceae</taxon>
        <taxon>Nocardioides</taxon>
    </lineage>
</organism>
<dbReference type="Gene3D" id="2.30.30.110">
    <property type="match status" value="1"/>
</dbReference>
<dbReference type="InterPro" id="IPR003477">
    <property type="entry name" value="PemK-like"/>
</dbReference>
<sequence length="139" mass="14649">MSGGQVQRGEVWWVEFDERRLVVLLSGDDASGIQVMQVVAPAGVDITGLGVEVAVGAMEGLPVEGVLRFAFPRPGFIPCTWLTTVSRDDLIERAGALSSAKLSEIEDALRLGGQAKEPTAATTAKLSEVRDSLRLGGLG</sequence>
<comment type="similarity">
    <text evidence="1">Belongs to the PemK/MazF family.</text>
</comment>
<keyword evidence="4" id="KW-1185">Reference proteome</keyword>
<comment type="caution">
    <text evidence="3">The sequence shown here is derived from an EMBL/GenBank/DDBJ whole genome shotgun (WGS) entry which is preliminary data.</text>
</comment>
<dbReference type="Proteomes" id="UP001596072">
    <property type="component" value="Unassembled WGS sequence"/>
</dbReference>
<evidence type="ECO:0000313" key="3">
    <source>
        <dbReference type="EMBL" id="MFC5728259.1"/>
    </source>
</evidence>
<dbReference type="InterPro" id="IPR011067">
    <property type="entry name" value="Plasmid_toxin/cell-grow_inhib"/>
</dbReference>
<dbReference type="Pfam" id="PF02452">
    <property type="entry name" value="PemK_toxin"/>
    <property type="match status" value="1"/>
</dbReference>
<gene>
    <name evidence="3" type="ORF">ACFPQB_04975</name>
</gene>
<evidence type="ECO:0000256" key="1">
    <source>
        <dbReference type="ARBA" id="ARBA00007521"/>
    </source>
</evidence>
<dbReference type="EMBL" id="JBHSNS010000001">
    <property type="protein sequence ID" value="MFC5728259.1"/>
    <property type="molecule type" value="Genomic_DNA"/>
</dbReference>
<reference evidence="4" key="1">
    <citation type="journal article" date="2019" name="Int. J. Syst. Evol. Microbiol.">
        <title>The Global Catalogue of Microorganisms (GCM) 10K type strain sequencing project: providing services to taxonomists for standard genome sequencing and annotation.</title>
        <authorList>
            <consortium name="The Broad Institute Genomics Platform"/>
            <consortium name="The Broad Institute Genome Sequencing Center for Infectious Disease"/>
            <person name="Wu L."/>
            <person name="Ma J."/>
        </authorList>
    </citation>
    <scope>NUCLEOTIDE SEQUENCE [LARGE SCALE GENOMIC DNA]</scope>
    <source>
        <strain evidence="4">YIM 94188</strain>
    </source>
</reference>